<dbReference type="Proteomes" id="UP000321040">
    <property type="component" value="Unassembled WGS sequence"/>
</dbReference>
<dbReference type="GeneID" id="76832898"/>
<accession>A0ABQ0XPS2</accession>
<dbReference type="RefSeq" id="WP_258027132.1">
    <property type="nucleotide sequence ID" value="NZ_BKAQ01000041.1"/>
</dbReference>
<evidence type="ECO:0000313" key="2">
    <source>
        <dbReference type="Proteomes" id="UP000321040"/>
    </source>
</evidence>
<evidence type="ECO:0000313" key="1">
    <source>
        <dbReference type="EMBL" id="GEP83415.1"/>
    </source>
</evidence>
<sequence>MYKNYNMSQITLPLNIEVLVPENDIAHYVNQIVESMPNEAF</sequence>
<protein>
    <recommendedName>
        <fullName evidence="3">Transposase</fullName>
    </recommendedName>
</protein>
<name>A0ABQ0XPS2_9STAP</name>
<gene>
    <name evidence="1" type="ORF">SKL01_25930</name>
</gene>
<keyword evidence="2" id="KW-1185">Reference proteome</keyword>
<proteinExistence type="predicted"/>
<reference evidence="1 2" key="1">
    <citation type="submission" date="2019-07" db="EMBL/GenBank/DDBJ databases">
        <title>Whole genome shotgun sequence of Staphylococcus kloosii NBRC 109624.</title>
        <authorList>
            <person name="Hosoyama A."/>
            <person name="Uohara A."/>
            <person name="Ohji S."/>
            <person name="Ichikawa N."/>
        </authorList>
    </citation>
    <scope>NUCLEOTIDE SEQUENCE [LARGE SCALE GENOMIC DNA]</scope>
    <source>
        <strain evidence="1 2">NBRC 109624</strain>
    </source>
</reference>
<evidence type="ECO:0008006" key="3">
    <source>
        <dbReference type="Google" id="ProtNLM"/>
    </source>
</evidence>
<dbReference type="EMBL" id="BKAQ01000041">
    <property type="protein sequence ID" value="GEP83415.1"/>
    <property type="molecule type" value="Genomic_DNA"/>
</dbReference>
<comment type="caution">
    <text evidence="1">The sequence shown here is derived from an EMBL/GenBank/DDBJ whole genome shotgun (WGS) entry which is preliminary data.</text>
</comment>
<organism evidence="1 2">
    <name type="scientific">Staphylococcus kloosii</name>
    <dbReference type="NCBI Taxonomy" id="29384"/>
    <lineage>
        <taxon>Bacteria</taxon>
        <taxon>Bacillati</taxon>
        <taxon>Bacillota</taxon>
        <taxon>Bacilli</taxon>
        <taxon>Bacillales</taxon>
        <taxon>Staphylococcaceae</taxon>
        <taxon>Staphylococcus</taxon>
    </lineage>
</organism>